<reference evidence="1" key="1">
    <citation type="journal article" date="2014" name="Int. J. Syst. Evol. Microbiol.">
        <title>Complete genome sequence of Corynebacterium casei LMG S-19264T (=DSM 44701T), isolated from a smear-ripened cheese.</title>
        <authorList>
            <consortium name="US DOE Joint Genome Institute (JGI-PGF)"/>
            <person name="Walter F."/>
            <person name="Albersmeier A."/>
            <person name="Kalinowski J."/>
            <person name="Ruckert C."/>
        </authorList>
    </citation>
    <scope>NUCLEOTIDE SEQUENCE</scope>
    <source>
        <strain evidence="1">KCTC 23732</strain>
    </source>
</reference>
<reference evidence="1" key="2">
    <citation type="submission" date="2020-09" db="EMBL/GenBank/DDBJ databases">
        <authorList>
            <person name="Sun Q."/>
            <person name="Kim S."/>
        </authorList>
    </citation>
    <scope>NUCLEOTIDE SEQUENCE</scope>
    <source>
        <strain evidence="1">KCTC 23732</strain>
    </source>
</reference>
<accession>A0A918JPX4</accession>
<gene>
    <name evidence="1" type="ORF">GCM10011450_24090</name>
</gene>
<protein>
    <submittedName>
        <fullName evidence="1">Uncharacterized protein</fullName>
    </submittedName>
</protein>
<organism evidence="1 2">
    <name type="scientific">Advenella faeciporci</name>
    <dbReference type="NCBI Taxonomy" id="797535"/>
    <lineage>
        <taxon>Bacteria</taxon>
        <taxon>Pseudomonadati</taxon>
        <taxon>Pseudomonadota</taxon>
        <taxon>Betaproteobacteria</taxon>
        <taxon>Burkholderiales</taxon>
        <taxon>Alcaligenaceae</taxon>
    </lineage>
</organism>
<evidence type="ECO:0000313" key="2">
    <source>
        <dbReference type="Proteomes" id="UP000608345"/>
    </source>
</evidence>
<name>A0A918JPX4_9BURK</name>
<dbReference type="RefSeq" id="WP_189385757.1">
    <property type="nucleotide sequence ID" value="NZ_BAABFY010000046.1"/>
</dbReference>
<keyword evidence="2" id="KW-1185">Reference proteome</keyword>
<dbReference type="EMBL" id="BMYS01000020">
    <property type="protein sequence ID" value="GGW93278.1"/>
    <property type="molecule type" value="Genomic_DNA"/>
</dbReference>
<comment type="caution">
    <text evidence="1">The sequence shown here is derived from an EMBL/GenBank/DDBJ whole genome shotgun (WGS) entry which is preliminary data.</text>
</comment>
<dbReference type="Proteomes" id="UP000608345">
    <property type="component" value="Unassembled WGS sequence"/>
</dbReference>
<dbReference type="AlphaFoldDB" id="A0A918JPX4"/>
<sequence>MSLSKREIVAWQMARYPDSIGHQHACYRKMLEERGIEQSMSRKGNNLDKAAIVSFFGILQSELFHLKRIFNIENGAPVSD</sequence>
<evidence type="ECO:0000313" key="1">
    <source>
        <dbReference type="EMBL" id="GGW93278.1"/>
    </source>
</evidence>
<proteinExistence type="predicted"/>